<keyword evidence="1" id="KW-1133">Transmembrane helix</keyword>
<dbReference type="SUPFAM" id="SSF103481">
    <property type="entry name" value="Multidrug resistance efflux transporter EmrE"/>
    <property type="match status" value="2"/>
</dbReference>
<feature type="domain" description="EamA" evidence="2">
    <location>
        <begin position="116"/>
        <end position="245"/>
    </location>
</feature>
<accession>A0A381Y823</accession>
<feature type="transmembrane region" description="Helical" evidence="1">
    <location>
        <begin position="142"/>
        <end position="164"/>
    </location>
</feature>
<feature type="transmembrane region" description="Helical" evidence="1">
    <location>
        <begin position="256"/>
        <end position="276"/>
    </location>
</feature>
<evidence type="ECO:0000313" key="3">
    <source>
        <dbReference type="EMBL" id="SVA73219.1"/>
    </source>
</evidence>
<feature type="transmembrane region" description="Helical" evidence="1">
    <location>
        <begin position="226"/>
        <end position="244"/>
    </location>
</feature>
<feature type="transmembrane region" description="Helical" evidence="1">
    <location>
        <begin position="344"/>
        <end position="364"/>
    </location>
</feature>
<feature type="transmembrane region" description="Helical" evidence="1">
    <location>
        <begin position="288"/>
        <end position="306"/>
    </location>
</feature>
<keyword evidence="1" id="KW-0812">Transmembrane</keyword>
<proteinExistence type="predicted"/>
<protein>
    <recommendedName>
        <fullName evidence="2">EamA domain-containing protein</fullName>
    </recommendedName>
</protein>
<feature type="transmembrane region" description="Helical" evidence="1">
    <location>
        <begin position="66"/>
        <end position="90"/>
    </location>
</feature>
<evidence type="ECO:0000259" key="2">
    <source>
        <dbReference type="Pfam" id="PF00892"/>
    </source>
</evidence>
<feature type="transmembrane region" description="Helical" evidence="1">
    <location>
        <begin position="201"/>
        <end position="220"/>
    </location>
</feature>
<dbReference type="EMBL" id="UINC01017612">
    <property type="protein sequence ID" value="SVA73219.1"/>
    <property type="molecule type" value="Genomic_DNA"/>
</dbReference>
<evidence type="ECO:0000256" key="1">
    <source>
        <dbReference type="SAM" id="Phobius"/>
    </source>
</evidence>
<dbReference type="Pfam" id="PF00892">
    <property type="entry name" value="EamA"/>
    <property type="match status" value="2"/>
</dbReference>
<dbReference type="GO" id="GO:0016020">
    <property type="term" value="C:membrane"/>
    <property type="evidence" value="ECO:0007669"/>
    <property type="project" value="InterPro"/>
</dbReference>
<feature type="domain" description="EamA" evidence="2">
    <location>
        <begin position="262"/>
        <end position="388"/>
    </location>
</feature>
<sequence>MRCGGPCPDRATPPTGRLSYLCADRFGTYDLSHTPRQSPSHLALSTTNVDHTPATGQQFYRQRKNLFFIFGVNTVREFLLPPVGVALPSFERVPHGWSVAHGPSCRRHRLVGSARMAVLLALLAALLWGLGGFLGGQASRRAALIPVLAVELLAGTTVIIPLAFLTAHRFAWVDLLIGGAAGFFGLLGVTFFYLGLRGPMATVAPVAGVVSAALPLLWGVGFGERLSAWQVSGVILGLLSIMLISNTGRALHRISLTPLVNGVLAGAGFGAGYIVLDATDPLTAPWPIVGARLLPALAVCAIAFAAHQPPSAVGPARSWSVGAGLSTVLASVAFLAALNRGLLSISSVLSCLHPAITVLLARLFLRERMSLGQATGLLVAAAAISMITAG</sequence>
<gene>
    <name evidence="3" type="ORF">METZ01_LOCUS126073</name>
</gene>
<dbReference type="AlphaFoldDB" id="A0A381Y823"/>
<dbReference type="InterPro" id="IPR037185">
    <property type="entry name" value="EmrE-like"/>
</dbReference>
<organism evidence="3">
    <name type="scientific">marine metagenome</name>
    <dbReference type="NCBI Taxonomy" id="408172"/>
    <lineage>
        <taxon>unclassified sequences</taxon>
        <taxon>metagenomes</taxon>
        <taxon>ecological metagenomes</taxon>
    </lineage>
</organism>
<reference evidence="3" key="1">
    <citation type="submission" date="2018-05" db="EMBL/GenBank/DDBJ databases">
        <authorList>
            <person name="Lanie J.A."/>
            <person name="Ng W.-L."/>
            <person name="Kazmierczak K.M."/>
            <person name="Andrzejewski T.M."/>
            <person name="Davidsen T.M."/>
            <person name="Wayne K.J."/>
            <person name="Tettelin H."/>
            <person name="Glass J.I."/>
            <person name="Rusch D."/>
            <person name="Podicherti R."/>
            <person name="Tsui H.-C.T."/>
            <person name="Winkler M.E."/>
        </authorList>
    </citation>
    <scope>NUCLEOTIDE SEQUENCE</scope>
</reference>
<feature type="transmembrane region" description="Helical" evidence="1">
    <location>
        <begin position="371"/>
        <end position="389"/>
    </location>
</feature>
<feature type="transmembrane region" description="Helical" evidence="1">
    <location>
        <begin position="110"/>
        <end position="130"/>
    </location>
</feature>
<dbReference type="InterPro" id="IPR000620">
    <property type="entry name" value="EamA_dom"/>
</dbReference>
<feature type="transmembrane region" description="Helical" evidence="1">
    <location>
        <begin position="318"/>
        <end position="338"/>
    </location>
</feature>
<name>A0A381Y823_9ZZZZ</name>
<feature type="transmembrane region" description="Helical" evidence="1">
    <location>
        <begin position="170"/>
        <end position="194"/>
    </location>
</feature>
<keyword evidence="1" id="KW-0472">Membrane</keyword>